<organism evidence="1 2">
    <name type="scientific">Halosquirtibacter laminarini</name>
    <dbReference type="NCBI Taxonomy" id="3374600"/>
    <lineage>
        <taxon>Bacteria</taxon>
        <taxon>Pseudomonadati</taxon>
        <taxon>Bacteroidota</taxon>
        <taxon>Bacteroidia</taxon>
        <taxon>Marinilabiliales</taxon>
        <taxon>Prolixibacteraceae</taxon>
        <taxon>Halosquirtibacter</taxon>
    </lineage>
</organism>
<keyword evidence="1" id="KW-0378">Hydrolase</keyword>
<proteinExistence type="predicted"/>
<evidence type="ECO:0000313" key="1">
    <source>
        <dbReference type="EMBL" id="QZE14624.1"/>
    </source>
</evidence>
<gene>
    <name evidence="1" type="primary">xseA</name>
    <name evidence="1" type="ORF">K4L44_01775</name>
</gene>
<evidence type="ECO:0000313" key="2">
    <source>
        <dbReference type="Proteomes" id="UP000826212"/>
    </source>
</evidence>
<dbReference type="EMBL" id="CP081303">
    <property type="protein sequence ID" value="QZE14624.1"/>
    <property type="molecule type" value="Genomic_DNA"/>
</dbReference>
<sequence length="480" mass="54861">MKQGVRLSQVLGFVENVISTAFKSPFWLCCELSDVKVNGQGHCFVQLLEKDLESDKIIAKSNGIIWSRSYISIKEKFEQTTGMSIASGVQVLLKVHVVFNEVYGLTFQIRDIDPSYTLGEIERKRRENLLRLEKEGLLDLNKHVPKPLCYQNVAVISSEYAAGYQDFVDQVVHNRLKFYCKMTLFSAILQGDGAERSILDAIQRVKSDPGTFDAVIVIRGGGSQSDLAVFDSYHVAKNLALLPVPVFTGIGHTKDQSVVDQVVAFPLKTPTAVADFIIEKMSLVYEKLNLLAYHFASKVNKLFEKEHELHSRMKNDLLHVVMKNRLKSRESQEVLFRNFQAKTKQVIYKKEQNLDKIKMYVQRVVLNRFERSNQQLLSFYHQMFMVSKIVLSRKNNSIMPLISTLCVQIDNRKRSKNVELDHFSRVVSSYDPNNILKRGYSIVKKNGKLVRSIEDVQVGDEIETSLSNFSIFSNVIKCEE</sequence>
<protein>
    <submittedName>
        <fullName evidence="1">Exodeoxyribonuclease VII large subunit</fullName>
        <ecNumber evidence="1">3.1.11.6</ecNumber>
    </submittedName>
</protein>
<keyword evidence="2" id="KW-1185">Reference proteome</keyword>
<name>A0AC61NG54_9BACT</name>
<accession>A0AC61NG54</accession>
<reference evidence="1" key="1">
    <citation type="submission" date="2021-08" db="EMBL/GenBank/DDBJ databases">
        <title>Novel anaerobic bacterium isolated from sea squirt in East Sea, Republic of Korea.</title>
        <authorList>
            <person name="Nguyen T.H."/>
            <person name="Li Z."/>
            <person name="Lee Y.-J."/>
            <person name="Ko J."/>
            <person name="Kim S.-G."/>
        </authorList>
    </citation>
    <scope>NUCLEOTIDE SEQUENCE</scope>
    <source>
        <strain evidence="1">KCTC 25031</strain>
    </source>
</reference>
<dbReference type="EC" id="3.1.11.6" evidence="1"/>
<dbReference type="Proteomes" id="UP000826212">
    <property type="component" value="Chromosome"/>
</dbReference>